<gene>
    <name evidence="2" type="ORF">IWW39_003713</name>
</gene>
<evidence type="ECO:0000313" key="3">
    <source>
        <dbReference type="Proteomes" id="UP001151516"/>
    </source>
</evidence>
<keyword evidence="3" id="KW-1185">Reference proteome</keyword>
<accession>A0A9W8GHU6</accession>
<organism evidence="2 3">
    <name type="scientific">Coemansia spiralis</name>
    <dbReference type="NCBI Taxonomy" id="417178"/>
    <lineage>
        <taxon>Eukaryota</taxon>
        <taxon>Fungi</taxon>
        <taxon>Fungi incertae sedis</taxon>
        <taxon>Zoopagomycota</taxon>
        <taxon>Kickxellomycotina</taxon>
        <taxon>Kickxellomycetes</taxon>
        <taxon>Kickxellales</taxon>
        <taxon>Kickxellaceae</taxon>
        <taxon>Coemansia</taxon>
    </lineage>
</organism>
<sequence length="100" mass="10577">MEGYCEGEYIGVRSKFPRSDDEGAAGLLVMHCRTAAEENGDQSSDKIDPSVLSAAGNTPSPEPVTADDSNTGVCGLQSAAVARRSMPRYSEGRGLNFPCY</sequence>
<dbReference type="Proteomes" id="UP001151516">
    <property type="component" value="Unassembled WGS sequence"/>
</dbReference>
<feature type="region of interest" description="Disordered" evidence="1">
    <location>
        <begin position="36"/>
        <end position="72"/>
    </location>
</feature>
<reference evidence="2" key="1">
    <citation type="submission" date="2022-07" db="EMBL/GenBank/DDBJ databases">
        <title>Phylogenomic reconstructions and comparative analyses of Kickxellomycotina fungi.</title>
        <authorList>
            <person name="Reynolds N.K."/>
            <person name="Stajich J.E."/>
            <person name="Barry K."/>
            <person name="Grigoriev I.V."/>
            <person name="Crous P."/>
            <person name="Smith M.E."/>
        </authorList>
    </citation>
    <scope>NUCLEOTIDE SEQUENCE</scope>
    <source>
        <strain evidence="2">CBS 109367</strain>
    </source>
</reference>
<dbReference type="EMBL" id="JANBTX010000113">
    <property type="protein sequence ID" value="KAJ2686326.1"/>
    <property type="molecule type" value="Genomic_DNA"/>
</dbReference>
<evidence type="ECO:0000313" key="2">
    <source>
        <dbReference type="EMBL" id="KAJ2686326.1"/>
    </source>
</evidence>
<dbReference type="AlphaFoldDB" id="A0A9W8GHU6"/>
<protein>
    <submittedName>
        <fullName evidence="2">Uncharacterized protein</fullName>
    </submittedName>
</protein>
<proteinExistence type="predicted"/>
<name>A0A9W8GHU6_9FUNG</name>
<evidence type="ECO:0000256" key="1">
    <source>
        <dbReference type="SAM" id="MobiDB-lite"/>
    </source>
</evidence>
<comment type="caution">
    <text evidence="2">The sequence shown here is derived from an EMBL/GenBank/DDBJ whole genome shotgun (WGS) entry which is preliminary data.</text>
</comment>